<gene>
    <name evidence="2" type="ORF">GCM10022403_035700</name>
</gene>
<feature type="transmembrane region" description="Helical" evidence="1">
    <location>
        <begin position="84"/>
        <end position="107"/>
    </location>
</feature>
<feature type="transmembrane region" description="Helical" evidence="1">
    <location>
        <begin position="6"/>
        <end position="23"/>
    </location>
</feature>
<name>A0ABP7HLI6_9ACTN</name>
<accession>A0ABP7HLI6</accession>
<feature type="transmembrane region" description="Helical" evidence="1">
    <location>
        <begin position="56"/>
        <end position="78"/>
    </location>
</feature>
<organism evidence="2 3">
    <name type="scientific">Streptomyces coacervatus</name>
    <dbReference type="NCBI Taxonomy" id="647381"/>
    <lineage>
        <taxon>Bacteria</taxon>
        <taxon>Bacillati</taxon>
        <taxon>Actinomycetota</taxon>
        <taxon>Actinomycetes</taxon>
        <taxon>Kitasatosporales</taxon>
        <taxon>Streptomycetaceae</taxon>
        <taxon>Streptomyces</taxon>
    </lineage>
</organism>
<keyword evidence="1" id="KW-0812">Transmembrane</keyword>
<comment type="caution">
    <text evidence="2">The sequence shown here is derived from an EMBL/GenBank/DDBJ whole genome shotgun (WGS) entry which is preliminary data.</text>
</comment>
<dbReference type="Proteomes" id="UP001501009">
    <property type="component" value="Unassembled WGS sequence"/>
</dbReference>
<keyword evidence="3" id="KW-1185">Reference proteome</keyword>
<evidence type="ECO:0000256" key="1">
    <source>
        <dbReference type="SAM" id="Phobius"/>
    </source>
</evidence>
<dbReference type="EMBL" id="BAABDE010000017">
    <property type="protein sequence ID" value="GAA3798709.1"/>
    <property type="molecule type" value="Genomic_DNA"/>
</dbReference>
<proteinExistence type="predicted"/>
<dbReference type="RefSeq" id="WP_275778482.1">
    <property type="nucleotide sequence ID" value="NZ_BAABDE010000017.1"/>
</dbReference>
<keyword evidence="1" id="KW-1133">Transmembrane helix</keyword>
<protein>
    <submittedName>
        <fullName evidence="2">Uncharacterized protein</fullName>
    </submittedName>
</protein>
<sequence length="115" mass="12753">MPRDLYATVAQVLPVLLLALVFESRHLERLRSRPRRLRRDDPANGVRFWTKGRVRVYLLSVAVVVLGDLGLCVLMLAGGVPDSLPLRVVAVAGVLLVLVTLLFRITVDVLDATRD</sequence>
<keyword evidence="1" id="KW-0472">Membrane</keyword>
<evidence type="ECO:0000313" key="3">
    <source>
        <dbReference type="Proteomes" id="UP001501009"/>
    </source>
</evidence>
<reference evidence="3" key="1">
    <citation type="journal article" date="2019" name="Int. J. Syst. Evol. Microbiol.">
        <title>The Global Catalogue of Microorganisms (GCM) 10K type strain sequencing project: providing services to taxonomists for standard genome sequencing and annotation.</title>
        <authorList>
            <consortium name="The Broad Institute Genomics Platform"/>
            <consortium name="The Broad Institute Genome Sequencing Center for Infectious Disease"/>
            <person name="Wu L."/>
            <person name="Ma J."/>
        </authorList>
    </citation>
    <scope>NUCLEOTIDE SEQUENCE [LARGE SCALE GENOMIC DNA]</scope>
    <source>
        <strain evidence="3">JCM 17138</strain>
    </source>
</reference>
<evidence type="ECO:0000313" key="2">
    <source>
        <dbReference type="EMBL" id="GAA3798709.1"/>
    </source>
</evidence>